<evidence type="ECO:0000256" key="1">
    <source>
        <dbReference type="ARBA" id="ARBA00004141"/>
    </source>
</evidence>
<evidence type="ECO:0000256" key="2">
    <source>
        <dbReference type="ARBA" id="ARBA00022692"/>
    </source>
</evidence>
<dbReference type="OMA" id="QVFMQGD"/>
<dbReference type="eggNOG" id="ENOG502QWAA">
    <property type="taxonomic scope" value="Eukaryota"/>
</dbReference>
<evidence type="ECO:0000256" key="3">
    <source>
        <dbReference type="ARBA" id="ARBA00022989"/>
    </source>
</evidence>
<dbReference type="Gene3D" id="1.20.1070.10">
    <property type="entry name" value="Rhodopsin 7-helix transmembrane proteins"/>
    <property type="match status" value="1"/>
</dbReference>
<evidence type="ECO:0000313" key="8">
    <source>
        <dbReference type="EMBL" id="KNE68025.1"/>
    </source>
</evidence>
<reference evidence="9" key="2">
    <citation type="submission" date="2009-11" db="EMBL/GenBank/DDBJ databases">
        <title>The Genome Sequence of Allomyces macrogynus strain ATCC 38327.</title>
        <authorList>
            <consortium name="The Broad Institute Genome Sequencing Platform"/>
            <person name="Russ C."/>
            <person name="Cuomo C."/>
            <person name="Shea T."/>
            <person name="Young S.K."/>
            <person name="Zeng Q."/>
            <person name="Koehrsen M."/>
            <person name="Haas B."/>
            <person name="Borodovsky M."/>
            <person name="Guigo R."/>
            <person name="Alvarado L."/>
            <person name="Berlin A."/>
            <person name="Borenstein D."/>
            <person name="Chen Z."/>
            <person name="Engels R."/>
            <person name="Freedman E."/>
            <person name="Gellesch M."/>
            <person name="Goldberg J."/>
            <person name="Griggs A."/>
            <person name="Gujja S."/>
            <person name="Heiman D."/>
            <person name="Hepburn T."/>
            <person name="Howarth C."/>
            <person name="Jen D."/>
            <person name="Larson L."/>
            <person name="Lewis B."/>
            <person name="Mehta T."/>
            <person name="Park D."/>
            <person name="Pearson M."/>
            <person name="Roberts A."/>
            <person name="Saif S."/>
            <person name="Shenoy N."/>
            <person name="Sisk P."/>
            <person name="Stolte C."/>
            <person name="Sykes S."/>
            <person name="Walk T."/>
            <person name="White J."/>
            <person name="Yandava C."/>
            <person name="Burger G."/>
            <person name="Gray M.W."/>
            <person name="Holland P.W.H."/>
            <person name="King N."/>
            <person name="Lang F.B.F."/>
            <person name="Roger A.J."/>
            <person name="Ruiz-Trillo I."/>
            <person name="Lander E."/>
            <person name="Nusbaum C."/>
        </authorList>
    </citation>
    <scope>NUCLEOTIDE SEQUENCE [LARGE SCALE GENOMIC DNA]</scope>
    <source>
        <strain evidence="9">ATCC 38327</strain>
    </source>
</reference>
<reference evidence="8 9" key="1">
    <citation type="submission" date="2009-11" db="EMBL/GenBank/DDBJ databases">
        <title>Annotation of Allomyces macrogynus ATCC 38327.</title>
        <authorList>
            <consortium name="The Broad Institute Genome Sequencing Platform"/>
            <person name="Russ C."/>
            <person name="Cuomo C."/>
            <person name="Burger G."/>
            <person name="Gray M.W."/>
            <person name="Holland P.W.H."/>
            <person name="King N."/>
            <person name="Lang F.B.F."/>
            <person name="Roger A.J."/>
            <person name="Ruiz-Trillo I."/>
            <person name="Young S.K."/>
            <person name="Zeng Q."/>
            <person name="Gargeya S."/>
            <person name="Fitzgerald M."/>
            <person name="Haas B."/>
            <person name="Abouelleil A."/>
            <person name="Alvarado L."/>
            <person name="Arachchi H.M."/>
            <person name="Berlin A."/>
            <person name="Chapman S.B."/>
            <person name="Gearin G."/>
            <person name="Goldberg J."/>
            <person name="Griggs A."/>
            <person name="Gujja S."/>
            <person name="Hansen M."/>
            <person name="Heiman D."/>
            <person name="Howarth C."/>
            <person name="Larimer J."/>
            <person name="Lui A."/>
            <person name="MacDonald P.J.P."/>
            <person name="McCowen C."/>
            <person name="Montmayeur A."/>
            <person name="Murphy C."/>
            <person name="Neiman D."/>
            <person name="Pearson M."/>
            <person name="Priest M."/>
            <person name="Roberts A."/>
            <person name="Saif S."/>
            <person name="Shea T."/>
            <person name="Sisk P."/>
            <person name="Stolte C."/>
            <person name="Sykes S."/>
            <person name="Wortman J."/>
            <person name="Nusbaum C."/>
            <person name="Birren B."/>
        </authorList>
    </citation>
    <scope>NUCLEOTIDE SEQUENCE [LARGE SCALE GENOMIC DNA]</scope>
    <source>
        <strain evidence="8 9">ATCC 38327</strain>
    </source>
</reference>
<dbReference type="SUPFAM" id="SSF81321">
    <property type="entry name" value="Family A G protein-coupled receptor-like"/>
    <property type="match status" value="1"/>
</dbReference>
<evidence type="ECO:0000256" key="5">
    <source>
        <dbReference type="SAM" id="MobiDB-lite"/>
    </source>
</evidence>
<proteinExistence type="predicted"/>
<dbReference type="GO" id="GO:0005886">
    <property type="term" value="C:plasma membrane"/>
    <property type="evidence" value="ECO:0007669"/>
    <property type="project" value="TreeGrafter"/>
</dbReference>
<evidence type="ECO:0000313" key="9">
    <source>
        <dbReference type="Proteomes" id="UP000054350"/>
    </source>
</evidence>
<feature type="transmembrane region" description="Helical" evidence="6">
    <location>
        <begin position="285"/>
        <end position="308"/>
    </location>
</feature>
<evidence type="ECO:0000259" key="7">
    <source>
        <dbReference type="PROSITE" id="PS50261"/>
    </source>
</evidence>
<gene>
    <name evidence="8" type="ORF">AMAG_13198</name>
</gene>
<feature type="compositionally biased region" description="Polar residues" evidence="5">
    <location>
        <begin position="322"/>
        <end position="343"/>
    </location>
</feature>
<dbReference type="PANTHER" id="PTHR23112:SF0">
    <property type="entry name" value="TRANSMEMBRANE PROTEIN 116"/>
    <property type="match status" value="1"/>
</dbReference>
<feature type="domain" description="G-protein coupled receptors family 2 profile 2" evidence="7">
    <location>
        <begin position="10"/>
        <end position="311"/>
    </location>
</feature>
<name>A0A0L0T055_ALLM3</name>
<keyword evidence="3 6" id="KW-1133">Transmembrane helix</keyword>
<dbReference type="Proteomes" id="UP000054350">
    <property type="component" value="Unassembled WGS sequence"/>
</dbReference>
<keyword evidence="2 6" id="KW-0812">Transmembrane</keyword>
<feature type="transmembrane region" description="Helical" evidence="6">
    <location>
        <begin position="93"/>
        <end position="112"/>
    </location>
</feature>
<feature type="transmembrane region" description="Helical" evidence="6">
    <location>
        <begin position="252"/>
        <end position="270"/>
    </location>
</feature>
<protein>
    <recommendedName>
        <fullName evidence="7">G-protein coupled receptors family 2 profile 2 domain-containing protein</fullName>
    </recommendedName>
</protein>
<dbReference type="AlphaFoldDB" id="A0A0L0T055"/>
<accession>A0A0L0T055</accession>
<dbReference type="EMBL" id="GG745355">
    <property type="protein sequence ID" value="KNE68025.1"/>
    <property type="molecule type" value="Genomic_DNA"/>
</dbReference>
<dbReference type="InterPro" id="IPR017981">
    <property type="entry name" value="GPCR_2-like_7TM"/>
</dbReference>
<evidence type="ECO:0000256" key="6">
    <source>
        <dbReference type="SAM" id="Phobius"/>
    </source>
</evidence>
<sequence>MVDDESFATLSTIARVSASLSVIGSLGIIIDTILKHRAARSTTHALTSSRVILWWSIADLVYVPAVLLGRGAIHAGSVDSVLCSAQGWMLQFSYTSSALWAAMMATSSYLVVCRRWSFLEVALKERWFHAVAWGVPLLLATVPLLVGAGDGERFYADATFWCWISTEWSAFRLYIFYGPIWACFLYCLLMYYLVGRRVWEVFREIKSMGTVTSTIGGSAPLPPMTNSGTHLPPPPPPGARHAGPRLHARHRFALKTGLYLASFFLVYSAATANRISTLINPDSPILVLEALQCLFLPLQGFLNGAIYFSTKWLARRQGGLLQGSSDETSSTDVSANASATGRSTAGPPYMVSVVAARADSGPLLVRPGVGAAAPARKVSGAGGGAWVEDDPEEGSIVVPYDEEDEEADLGLVLPMTATTRAAGVKQGVPAPMRPGAR</sequence>
<evidence type="ECO:0000256" key="4">
    <source>
        <dbReference type="ARBA" id="ARBA00023136"/>
    </source>
</evidence>
<feature type="transmembrane region" description="Helical" evidence="6">
    <location>
        <begin position="174"/>
        <end position="194"/>
    </location>
</feature>
<keyword evidence="9" id="KW-1185">Reference proteome</keyword>
<dbReference type="GO" id="GO:0007166">
    <property type="term" value="P:cell surface receptor signaling pathway"/>
    <property type="evidence" value="ECO:0007669"/>
    <property type="project" value="InterPro"/>
</dbReference>
<feature type="transmembrane region" description="Helical" evidence="6">
    <location>
        <begin position="51"/>
        <end position="73"/>
    </location>
</feature>
<comment type="subcellular location">
    <subcellularLocation>
        <location evidence="1">Membrane</location>
        <topology evidence="1">Multi-pass membrane protein</topology>
    </subcellularLocation>
</comment>
<dbReference type="Pfam" id="PF05462">
    <property type="entry name" value="Dicty_CAR"/>
    <property type="match status" value="1"/>
</dbReference>
<keyword evidence="4 6" id="KW-0472">Membrane</keyword>
<dbReference type="OrthoDB" id="18453at2759"/>
<dbReference type="GO" id="GO:0004930">
    <property type="term" value="F:G protein-coupled receptor activity"/>
    <property type="evidence" value="ECO:0007669"/>
    <property type="project" value="TreeGrafter"/>
</dbReference>
<organism evidence="8 9">
    <name type="scientific">Allomyces macrogynus (strain ATCC 38327)</name>
    <name type="common">Allomyces javanicus var. macrogynus</name>
    <dbReference type="NCBI Taxonomy" id="578462"/>
    <lineage>
        <taxon>Eukaryota</taxon>
        <taxon>Fungi</taxon>
        <taxon>Fungi incertae sedis</taxon>
        <taxon>Blastocladiomycota</taxon>
        <taxon>Blastocladiomycetes</taxon>
        <taxon>Blastocladiales</taxon>
        <taxon>Blastocladiaceae</taxon>
        <taxon>Allomyces</taxon>
    </lineage>
</organism>
<dbReference type="VEuPathDB" id="FungiDB:AMAG_13198"/>
<feature type="region of interest" description="Disordered" evidence="5">
    <location>
        <begin position="321"/>
        <end position="343"/>
    </location>
</feature>
<dbReference type="STRING" id="578462.A0A0L0T055"/>
<dbReference type="PROSITE" id="PS50261">
    <property type="entry name" value="G_PROTEIN_RECEP_F2_4"/>
    <property type="match status" value="1"/>
</dbReference>
<feature type="transmembrane region" description="Helical" evidence="6">
    <location>
        <begin position="12"/>
        <end position="30"/>
    </location>
</feature>
<dbReference type="GO" id="GO:0007189">
    <property type="term" value="P:adenylate cyclase-activating G protein-coupled receptor signaling pathway"/>
    <property type="evidence" value="ECO:0007669"/>
    <property type="project" value="TreeGrafter"/>
</dbReference>
<feature type="transmembrane region" description="Helical" evidence="6">
    <location>
        <begin position="127"/>
        <end position="146"/>
    </location>
</feature>
<dbReference type="PANTHER" id="PTHR23112">
    <property type="entry name" value="G PROTEIN-COUPLED RECEPTOR 157-RELATED"/>
    <property type="match status" value="1"/>
</dbReference>